<dbReference type="Proteomes" id="UP000188354">
    <property type="component" value="Chromosome LG05"/>
</dbReference>
<reference evidence="1 2" key="1">
    <citation type="journal article" date="2017" name="Plant Biotechnol. J.">
        <title>A comprehensive draft genome sequence for lupin (Lupinus angustifolius), an emerging health food: insights into plant-microbe interactions and legume evolution.</title>
        <authorList>
            <person name="Hane J.K."/>
            <person name="Ming Y."/>
            <person name="Kamphuis L.G."/>
            <person name="Nelson M.N."/>
            <person name="Garg G."/>
            <person name="Atkins C.A."/>
            <person name="Bayer P.E."/>
            <person name="Bravo A."/>
            <person name="Bringans S."/>
            <person name="Cannon S."/>
            <person name="Edwards D."/>
            <person name="Foley R."/>
            <person name="Gao L.L."/>
            <person name="Harrison M.J."/>
            <person name="Huang W."/>
            <person name="Hurgobin B."/>
            <person name="Li S."/>
            <person name="Liu C.W."/>
            <person name="McGrath A."/>
            <person name="Morahan G."/>
            <person name="Murray J."/>
            <person name="Weller J."/>
            <person name="Jian J."/>
            <person name="Singh K.B."/>
        </authorList>
    </citation>
    <scope>NUCLEOTIDE SEQUENCE [LARGE SCALE GENOMIC DNA]</scope>
    <source>
        <strain evidence="2">cv. Tanjil</strain>
        <tissue evidence="1">Whole plant</tissue>
    </source>
</reference>
<dbReference type="InterPro" id="IPR018971">
    <property type="entry name" value="DUF1997"/>
</dbReference>
<protein>
    <submittedName>
        <fullName evidence="1">Uncharacterized protein</fullName>
    </submittedName>
</protein>
<keyword evidence="2" id="KW-1185">Reference proteome</keyword>
<dbReference type="STRING" id="3871.A0A4P1RK55"/>
<proteinExistence type="predicted"/>
<sequence length="234" mass="27316">MANIFLVPCQPNLPMKHRSCCHKKTTPKLYSVIRNERTSSFSYKSTSNVPFYELPGASFDQYLDNKQRVFQAVFSDKGTTKKLNEEEWRIKLPPIQSIFLNVQPTADVRLTFKSNGVDYPHDIPNHITKILQIHFIRWELEGPFYLETSHLSLDVRGAIYPERIGRRSWLKNQIEMKISFCVSPTMSMIPENVMQGSVELVFRKIMDEMKQEFQGRLLADYSRFKGNKSMKNLV</sequence>
<name>A0A4P1RK55_LUPAN</name>
<evidence type="ECO:0000313" key="1">
    <source>
        <dbReference type="EMBL" id="OIW12464.1"/>
    </source>
</evidence>
<organism evidence="1 2">
    <name type="scientific">Lupinus angustifolius</name>
    <name type="common">Narrow-leaved blue lupine</name>
    <dbReference type="NCBI Taxonomy" id="3871"/>
    <lineage>
        <taxon>Eukaryota</taxon>
        <taxon>Viridiplantae</taxon>
        <taxon>Streptophyta</taxon>
        <taxon>Embryophyta</taxon>
        <taxon>Tracheophyta</taxon>
        <taxon>Spermatophyta</taxon>
        <taxon>Magnoliopsida</taxon>
        <taxon>eudicotyledons</taxon>
        <taxon>Gunneridae</taxon>
        <taxon>Pentapetalae</taxon>
        <taxon>rosids</taxon>
        <taxon>fabids</taxon>
        <taxon>Fabales</taxon>
        <taxon>Fabaceae</taxon>
        <taxon>Papilionoideae</taxon>
        <taxon>50 kb inversion clade</taxon>
        <taxon>genistoids sensu lato</taxon>
        <taxon>core genistoids</taxon>
        <taxon>Genisteae</taxon>
        <taxon>Lupinus</taxon>
    </lineage>
</organism>
<dbReference type="OrthoDB" id="496281at2759"/>
<dbReference type="PANTHER" id="PTHR34133">
    <property type="entry name" value="OS07G0633000 PROTEIN"/>
    <property type="match status" value="1"/>
</dbReference>
<gene>
    <name evidence="1" type="ORF">TanjilG_04213</name>
</gene>
<accession>A0A4P1RK55</accession>
<dbReference type="KEGG" id="lang:109347353"/>
<dbReference type="AlphaFoldDB" id="A0A4P1RK55"/>
<dbReference type="Pfam" id="PF09366">
    <property type="entry name" value="DUF1997"/>
    <property type="match status" value="1"/>
</dbReference>
<dbReference type="Gramene" id="OIW12464">
    <property type="protein sequence ID" value="OIW12464"/>
    <property type="gene ID" value="TanjilG_04213"/>
</dbReference>
<dbReference type="PANTHER" id="PTHR34133:SF8">
    <property type="entry name" value="OS07G0633000 PROTEIN"/>
    <property type="match status" value="1"/>
</dbReference>
<evidence type="ECO:0000313" key="2">
    <source>
        <dbReference type="Proteomes" id="UP000188354"/>
    </source>
</evidence>
<dbReference type="EMBL" id="CM007365">
    <property type="protein sequence ID" value="OIW12464.1"/>
    <property type="molecule type" value="Genomic_DNA"/>
</dbReference>